<dbReference type="EMBL" id="VIFY01000177">
    <property type="protein sequence ID" value="TQB69014.1"/>
    <property type="molecule type" value="Genomic_DNA"/>
</dbReference>
<evidence type="ECO:0008006" key="4">
    <source>
        <dbReference type="Google" id="ProtNLM"/>
    </source>
</evidence>
<dbReference type="Proteomes" id="UP000319663">
    <property type="component" value="Unassembled WGS sequence"/>
</dbReference>
<comment type="caution">
    <text evidence="2">The sequence shown here is derived from an EMBL/GenBank/DDBJ whole genome shotgun (WGS) entry which is preliminary data.</text>
</comment>
<evidence type="ECO:0000313" key="2">
    <source>
        <dbReference type="EMBL" id="TQB69014.1"/>
    </source>
</evidence>
<accession>A0A507QPI7</accession>
<keyword evidence="1" id="KW-0175">Coiled coil</keyword>
<protein>
    <recommendedName>
        <fullName evidence="4">Mitochondrial ATPase inhibitor</fullName>
    </recommendedName>
</protein>
<gene>
    <name evidence="2" type="ORF">MPDQ_002436</name>
</gene>
<name>A0A507QPI7_MONPU</name>
<reference evidence="2 3" key="1">
    <citation type="submission" date="2019-06" db="EMBL/GenBank/DDBJ databases">
        <title>Wine fermentation using esterase from Monascus purpureus.</title>
        <authorList>
            <person name="Geng C."/>
            <person name="Zhang Y."/>
        </authorList>
    </citation>
    <scope>NUCLEOTIDE SEQUENCE [LARGE SCALE GENOMIC DNA]</scope>
    <source>
        <strain evidence="2">HQ1</strain>
    </source>
</reference>
<feature type="coiled-coil region" evidence="1">
    <location>
        <begin position="46"/>
        <end position="73"/>
    </location>
</feature>
<proteinExistence type="predicted"/>
<dbReference type="STRING" id="5098.A0A507QPI7"/>
<evidence type="ECO:0000313" key="3">
    <source>
        <dbReference type="Proteomes" id="UP000319663"/>
    </source>
</evidence>
<keyword evidence="3" id="KW-1185">Reference proteome</keyword>
<organism evidence="2 3">
    <name type="scientific">Monascus purpureus</name>
    <name type="common">Red mold</name>
    <name type="synonym">Monascus anka</name>
    <dbReference type="NCBI Taxonomy" id="5098"/>
    <lineage>
        <taxon>Eukaryota</taxon>
        <taxon>Fungi</taxon>
        <taxon>Dikarya</taxon>
        <taxon>Ascomycota</taxon>
        <taxon>Pezizomycotina</taxon>
        <taxon>Eurotiomycetes</taxon>
        <taxon>Eurotiomycetidae</taxon>
        <taxon>Eurotiales</taxon>
        <taxon>Aspergillaceae</taxon>
        <taxon>Monascus</taxon>
    </lineage>
</organism>
<dbReference type="AlphaFoldDB" id="A0A507QPI7"/>
<sequence length="79" mass="8674">MFRQLATKPLSTASRAAPSRCFSTAVPRLADGDTGAPRASGNVHGLRALKKKLAEQRKHLDELDRHIDELTKEQGGEKH</sequence>
<evidence type="ECO:0000256" key="1">
    <source>
        <dbReference type="SAM" id="Coils"/>
    </source>
</evidence>